<reference evidence="1 2" key="1">
    <citation type="journal article" date="2019" name="Int. J. Syst. Evol. Microbiol.">
        <title>The Global Catalogue of Microorganisms (GCM) 10K type strain sequencing project: providing services to taxonomists for standard genome sequencing and annotation.</title>
        <authorList>
            <consortium name="The Broad Institute Genomics Platform"/>
            <consortium name="The Broad Institute Genome Sequencing Center for Infectious Disease"/>
            <person name="Wu L."/>
            <person name="Ma J."/>
        </authorList>
    </citation>
    <scope>NUCLEOTIDE SEQUENCE [LARGE SCALE GENOMIC DNA]</scope>
    <source>
        <strain evidence="1 2">JCM 15608</strain>
    </source>
</reference>
<dbReference type="RefSeq" id="WP_215978456.1">
    <property type="nucleotide sequence ID" value="NZ_BAAAFA010000002.1"/>
</dbReference>
<sequence length="99" mass="11405">MRKEFTFTVKGHKVKITNSWFHGAKLYINGDFKDFDKSFTANGKVALLSASLGEYGILEIYPSSLFTVEMDAYLTKGDEHRRVFSSHKRLNLKEQRLAK</sequence>
<proteinExistence type="predicted"/>
<evidence type="ECO:0000313" key="2">
    <source>
        <dbReference type="Proteomes" id="UP001500021"/>
    </source>
</evidence>
<protein>
    <submittedName>
        <fullName evidence="1">Uncharacterized protein</fullName>
    </submittedName>
</protein>
<name>A0ABN1L3T7_9GAMM</name>
<evidence type="ECO:0000313" key="1">
    <source>
        <dbReference type="EMBL" id="GAA0812470.1"/>
    </source>
</evidence>
<dbReference type="Proteomes" id="UP001500021">
    <property type="component" value="Unassembled WGS sequence"/>
</dbReference>
<dbReference type="EMBL" id="BAAAFA010000002">
    <property type="protein sequence ID" value="GAA0812470.1"/>
    <property type="molecule type" value="Genomic_DNA"/>
</dbReference>
<organism evidence="1 2">
    <name type="scientific">Colwellia asteriadis</name>
    <dbReference type="NCBI Taxonomy" id="517723"/>
    <lineage>
        <taxon>Bacteria</taxon>
        <taxon>Pseudomonadati</taxon>
        <taxon>Pseudomonadota</taxon>
        <taxon>Gammaproteobacteria</taxon>
        <taxon>Alteromonadales</taxon>
        <taxon>Colwelliaceae</taxon>
        <taxon>Colwellia</taxon>
    </lineage>
</organism>
<comment type="caution">
    <text evidence="1">The sequence shown here is derived from an EMBL/GenBank/DDBJ whole genome shotgun (WGS) entry which is preliminary data.</text>
</comment>
<keyword evidence="2" id="KW-1185">Reference proteome</keyword>
<gene>
    <name evidence="1" type="ORF">GCM10009111_06460</name>
</gene>
<accession>A0ABN1L3T7</accession>